<comment type="caution">
    <text evidence="1">The sequence shown here is derived from an EMBL/GenBank/DDBJ whole genome shotgun (WGS) entry which is preliminary data.</text>
</comment>
<sequence length="146" mass="15674">PHSGFFLNGVKALETWWQSVLCGPSTVPWPSTSDTGLEVRSLAGATGTEAGDEPRPDLGLHVALVCVCVYVSLSEMLSQRIQFTQVPFGNAVLVSGRRDFESPCPPSVSCPCTQVSWTLGTLCCAPENLVPDEVKEQENQALLPDL</sequence>
<dbReference type="Proteomes" id="UP000242450">
    <property type="component" value="Chromosome X"/>
</dbReference>
<dbReference type="EMBL" id="MKHE01000034">
    <property type="protein sequence ID" value="OWJ99463.1"/>
    <property type="molecule type" value="Genomic_DNA"/>
</dbReference>
<protein>
    <submittedName>
        <fullName evidence="1">Uncharacterized protein</fullName>
    </submittedName>
</protein>
<feature type="non-terminal residue" evidence="1">
    <location>
        <position position="1"/>
    </location>
</feature>
<name>A0A212C0S6_CEREH</name>
<proteinExistence type="predicted"/>
<keyword evidence="2" id="KW-1185">Reference proteome</keyword>
<gene>
    <name evidence="1" type="ORF">Celaphus_00009592</name>
</gene>
<organism evidence="1 2">
    <name type="scientific">Cervus elaphus hippelaphus</name>
    <name type="common">European red deer</name>
    <dbReference type="NCBI Taxonomy" id="46360"/>
    <lineage>
        <taxon>Eukaryota</taxon>
        <taxon>Metazoa</taxon>
        <taxon>Chordata</taxon>
        <taxon>Craniata</taxon>
        <taxon>Vertebrata</taxon>
        <taxon>Euteleostomi</taxon>
        <taxon>Mammalia</taxon>
        <taxon>Eutheria</taxon>
        <taxon>Laurasiatheria</taxon>
        <taxon>Artiodactyla</taxon>
        <taxon>Ruminantia</taxon>
        <taxon>Pecora</taxon>
        <taxon>Cervidae</taxon>
        <taxon>Cervinae</taxon>
        <taxon>Cervus</taxon>
    </lineage>
</organism>
<evidence type="ECO:0000313" key="2">
    <source>
        <dbReference type="Proteomes" id="UP000242450"/>
    </source>
</evidence>
<dbReference type="AlphaFoldDB" id="A0A212C0S6"/>
<reference evidence="1 2" key="1">
    <citation type="journal article" date="2018" name="Mol. Genet. Genomics">
        <title>The red deer Cervus elaphus genome CerEla1.0: sequencing, annotating, genes, and chromosomes.</title>
        <authorList>
            <person name="Bana N.A."/>
            <person name="Nyiri A."/>
            <person name="Nagy J."/>
            <person name="Frank K."/>
            <person name="Nagy T."/>
            <person name="Steger V."/>
            <person name="Schiller M."/>
            <person name="Lakatos P."/>
            <person name="Sugar L."/>
            <person name="Horn P."/>
            <person name="Barta E."/>
            <person name="Orosz L."/>
        </authorList>
    </citation>
    <scope>NUCLEOTIDE SEQUENCE [LARGE SCALE GENOMIC DNA]</scope>
    <source>
        <strain evidence="1">Hungarian</strain>
    </source>
</reference>
<evidence type="ECO:0000313" key="1">
    <source>
        <dbReference type="EMBL" id="OWJ99463.1"/>
    </source>
</evidence>
<accession>A0A212C0S6</accession>